<sequence length="219" mass="24127">MIIAIIPAFNESDSIESVVHAVKNHVDEVVVVDDGSMDETVKKARAAGATVLLHNLNRGQGAALQTGHDYAQTRAADFVLHFDADGQFDAAEIVPALQALQNSKADVLFGSRFLNKKGDLPFTKRYIIFPISKVINFVFGTPNMSDVHNGFRILNKKALSAIYIGQDRMAHATEIPALVKTHKLGYIEYPVTVRYFEYGQNVKGGFHILKDLILGKFIA</sequence>
<dbReference type="SUPFAM" id="SSF53448">
    <property type="entry name" value="Nucleotide-diphospho-sugar transferases"/>
    <property type="match status" value="1"/>
</dbReference>
<evidence type="ECO:0000313" key="2">
    <source>
        <dbReference type="EMBL" id="OGH67349.1"/>
    </source>
</evidence>
<dbReference type="InterPro" id="IPR001173">
    <property type="entry name" value="Glyco_trans_2-like"/>
</dbReference>
<reference evidence="2 3" key="1">
    <citation type="journal article" date="2016" name="Nat. Commun.">
        <title>Thousands of microbial genomes shed light on interconnected biogeochemical processes in an aquifer system.</title>
        <authorList>
            <person name="Anantharaman K."/>
            <person name="Brown C.T."/>
            <person name="Hug L.A."/>
            <person name="Sharon I."/>
            <person name="Castelle C.J."/>
            <person name="Probst A.J."/>
            <person name="Thomas B.C."/>
            <person name="Singh A."/>
            <person name="Wilkins M.J."/>
            <person name="Karaoz U."/>
            <person name="Brodie E.L."/>
            <person name="Williams K.H."/>
            <person name="Hubbard S.S."/>
            <person name="Banfield J.F."/>
        </authorList>
    </citation>
    <scope>NUCLEOTIDE SEQUENCE [LARGE SCALE GENOMIC DNA]</scope>
</reference>
<dbReference type="EMBL" id="MFPX01000004">
    <property type="protein sequence ID" value="OGH67349.1"/>
    <property type="molecule type" value="Genomic_DNA"/>
</dbReference>
<dbReference type="AlphaFoldDB" id="A0A1F6M6X1"/>
<accession>A0A1F6M6X1</accession>
<dbReference type="InterPro" id="IPR050256">
    <property type="entry name" value="Glycosyltransferase_2"/>
</dbReference>
<feature type="domain" description="Glycosyltransferase 2-like" evidence="1">
    <location>
        <begin position="4"/>
        <end position="161"/>
    </location>
</feature>
<dbReference type="InterPro" id="IPR029044">
    <property type="entry name" value="Nucleotide-diphossugar_trans"/>
</dbReference>
<dbReference type="Proteomes" id="UP000178742">
    <property type="component" value="Unassembled WGS sequence"/>
</dbReference>
<dbReference type="PANTHER" id="PTHR48090">
    <property type="entry name" value="UNDECAPRENYL-PHOSPHATE 4-DEOXY-4-FORMAMIDO-L-ARABINOSE TRANSFERASE-RELATED"/>
    <property type="match status" value="1"/>
</dbReference>
<comment type="caution">
    <text evidence="2">The sequence shown here is derived from an EMBL/GenBank/DDBJ whole genome shotgun (WGS) entry which is preliminary data.</text>
</comment>
<dbReference type="Pfam" id="PF00535">
    <property type="entry name" value="Glycos_transf_2"/>
    <property type="match status" value="1"/>
</dbReference>
<dbReference type="Gene3D" id="3.90.550.10">
    <property type="entry name" value="Spore Coat Polysaccharide Biosynthesis Protein SpsA, Chain A"/>
    <property type="match status" value="1"/>
</dbReference>
<gene>
    <name evidence="2" type="ORF">A3B90_00645</name>
</gene>
<protein>
    <recommendedName>
        <fullName evidence="1">Glycosyltransferase 2-like domain-containing protein</fullName>
    </recommendedName>
</protein>
<dbReference type="STRING" id="1798676.A3B90_00645"/>
<dbReference type="CDD" id="cd04179">
    <property type="entry name" value="DPM_DPG-synthase_like"/>
    <property type="match status" value="1"/>
</dbReference>
<evidence type="ECO:0000259" key="1">
    <source>
        <dbReference type="Pfam" id="PF00535"/>
    </source>
</evidence>
<proteinExistence type="predicted"/>
<name>A0A1F6M6X1_9BACT</name>
<dbReference type="PANTHER" id="PTHR48090:SF7">
    <property type="entry name" value="RFBJ PROTEIN"/>
    <property type="match status" value="1"/>
</dbReference>
<evidence type="ECO:0000313" key="3">
    <source>
        <dbReference type="Proteomes" id="UP000178742"/>
    </source>
</evidence>
<organism evidence="2 3">
    <name type="scientific">Candidatus Magasanikbacteria bacterium RIFCSPHIGHO2_02_FULL_41_13</name>
    <dbReference type="NCBI Taxonomy" id="1798676"/>
    <lineage>
        <taxon>Bacteria</taxon>
        <taxon>Candidatus Magasanikiibacteriota</taxon>
    </lineage>
</organism>